<dbReference type="EMBL" id="JAKGTH010000007">
    <property type="protein sequence ID" value="MCF4100914.1"/>
    <property type="molecule type" value="Genomic_DNA"/>
</dbReference>
<dbReference type="CDD" id="cd11649">
    <property type="entry name" value="RsmI_like"/>
    <property type="match status" value="1"/>
</dbReference>
<keyword evidence="8" id="KW-1185">Reference proteome</keyword>
<dbReference type="InterPro" id="IPR035996">
    <property type="entry name" value="4pyrrol_Methylase_sf"/>
</dbReference>
<dbReference type="Pfam" id="PF00590">
    <property type="entry name" value="TP_methylase"/>
    <property type="match status" value="1"/>
</dbReference>
<accession>A0ABS9EFJ2</accession>
<dbReference type="InterPro" id="IPR000878">
    <property type="entry name" value="4pyrrol_Mease"/>
</dbReference>
<evidence type="ECO:0000256" key="3">
    <source>
        <dbReference type="ARBA" id="ARBA00022603"/>
    </source>
</evidence>
<organism evidence="7 8">
    <name type="scientific">Gillisia lutea</name>
    <dbReference type="NCBI Taxonomy" id="2909668"/>
    <lineage>
        <taxon>Bacteria</taxon>
        <taxon>Pseudomonadati</taxon>
        <taxon>Bacteroidota</taxon>
        <taxon>Flavobacteriia</taxon>
        <taxon>Flavobacteriales</taxon>
        <taxon>Flavobacteriaceae</taxon>
        <taxon>Gillisia</taxon>
    </lineage>
</organism>
<evidence type="ECO:0000256" key="1">
    <source>
        <dbReference type="ARBA" id="ARBA00022490"/>
    </source>
</evidence>
<dbReference type="PANTHER" id="PTHR46111">
    <property type="entry name" value="RIBOSOMAL RNA SMALL SUBUNIT METHYLTRANSFERASE I"/>
    <property type="match status" value="1"/>
</dbReference>
<dbReference type="Proteomes" id="UP001179363">
    <property type="component" value="Unassembled WGS sequence"/>
</dbReference>
<evidence type="ECO:0000256" key="5">
    <source>
        <dbReference type="ARBA" id="ARBA00022691"/>
    </source>
</evidence>
<dbReference type="GO" id="GO:0032259">
    <property type="term" value="P:methylation"/>
    <property type="evidence" value="ECO:0007669"/>
    <property type="project" value="UniProtKB-KW"/>
</dbReference>
<dbReference type="RefSeq" id="WP_236133069.1">
    <property type="nucleotide sequence ID" value="NZ_JAKGTH010000007.1"/>
</dbReference>
<feature type="domain" description="Tetrapyrrole methylase" evidence="6">
    <location>
        <begin position="84"/>
        <end position="221"/>
    </location>
</feature>
<evidence type="ECO:0000313" key="7">
    <source>
        <dbReference type="EMBL" id="MCF4100914.1"/>
    </source>
</evidence>
<keyword evidence="4" id="KW-0808">Transferase</keyword>
<comment type="caution">
    <text evidence="7">The sequence shown here is derived from an EMBL/GenBank/DDBJ whole genome shotgun (WGS) entry which is preliminary data.</text>
</comment>
<protein>
    <submittedName>
        <fullName evidence="7">SAM-dependent methyltransferase</fullName>
    </submittedName>
</protein>
<name>A0ABS9EFJ2_9FLAO</name>
<dbReference type="PIRSF" id="PIRSF005917">
    <property type="entry name" value="MTase_YraL"/>
    <property type="match status" value="1"/>
</dbReference>
<dbReference type="SUPFAM" id="SSF53790">
    <property type="entry name" value="Tetrapyrrole methylase"/>
    <property type="match status" value="1"/>
</dbReference>
<evidence type="ECO:0000256" key="2">
    <source>
        <dbReference type="ARBA" id="ARBA00022552"/>
    </source>
</evidence>
<keyword evidence="5" id="KW-0949">S-adenosyl-L-methionine</keyword>
<keyword evidence="3 7" id="KW-0489">Methyltransferase</keyword>
<dbReference type="InterPro" id="IPR014776">
    <property type="entry name" value="4pyrrole_Mease_sub2"/>
</dbReference>
<keyword evidence="1" id="KW-0963">Cytoplasm</keyword>
<dbReference type="GO" id="GO:0008168">
    <property type="term" value="F:methyltransferase activity"/>
    <property type="evidence" value="ECO:0007669"/>
    <property type="project" value="UniProtKB-KW"/>
</dbReference>
<dbReference type="InterPro" id="IPR008189">
    <property type="entry name" value="rRNA_ssu_MeTfrase_I"/>
</dbReference>
<dbReference type="InterPro" id="IPR014777">
    <property type="entry name" value="4pyrrole_Mease_sub1"/>
</dbReference>
<reference evidence="7" key="1">
    <citation type="submission" date="2022-01" db="EMBL/GenBank/DDBJ databases">
        <title>Gillisia lutea sp. nov., isolated from marine plastic residues from the Malvarosa beach (Valencia, Spain).</title>
        <authorList>
            <person name="Vidal-Verdu A."/>
            <person name="Molina-Menor E."/>
            <person name="Satari L."/>
            <person name="Pascual J."/>
            <person name="Pereto J."/>
            <person name="Porcar M."/>
        </authorList>
    </citation>
    <scope>NUCLEOTIDE SEQUENCE</scope>
    <source>
        <strain evidence="7">M10.2A</strain>
    </source>
</reference>
<dbReference type="Gene3D" id="3.40.1010.10">
    <property type="entry name" value="Cobalt-precorrin-4 Transmethylase, Domain 1"/>
    <property type="match status" value="1"/>
</dbReference>
<evidence type="ECO:0000313" key="8">
    <source>
        <dbReference type="Proteomes" id="UP001179363"/>
    </source>
</evidence>
<dbReference type="PANTHER" id="PTHR46111:SF2">
    <property type="entry name" value="SAM-DEPENDENT METHYLTRANSFERASE"/>
    <property type="match status" value="1"/>
</dbReference>
<sequence>MPITNFNYSGKLYLIPTTLGTSNSFDVMPAMVKNIIGKIDHYIVENEKTARKSIKQVDPNKQQSSLKLNSLNKFTNPADLPSFLDPCKEGLDVGLLSEAGCPGVADPGAEVVKLAHQMGIQVVPLVGPSSILLALMGSGMNGQSFTFHGYLPIDKKERKHELKMLERISAERNQAQLFIETPYRNNQLLEDMKQILHPSTQLCIACDLTLPSEYIITKSISDWAKTKVDLHKRPTMFIIQKDI</sequence>
<keyword evidence="2" id="KW-0698">rRNA processing</keyword>
<gene>
    <name evidence="7" type="ORF">L1I30_04470</name>
</gene>
<evidence type="ECO:0000256" key="4">
    <source>
        <dbReference type="ARBA" id="ARBA00022679"/>
    </source>
</evidence>
<proteinExistence type="predicted"/>
<evidence type="ECO:0000259" key="6">
    <source>
        <dbReference type="Pfam" id="PF00590"/>
    </source>
</evidence>
<dbReference type="Gene3D" id="3.30.950.10">
    <property type="entry name" value="Methyltransferase, Cobalt-precorrin-4 Transmethylase, Domain 2"/>
    <property type="match status" value="1"/>
</dbReference>